<sequence length="206" mass="24766">MTNYKPKDFAELLNVSVKTLQRWDREDILKAKRTSTNRRYYTYDQYLEFKGLKKEMERKIIIYTRVSTNNQKDDLKNQIEFLKNFANAKGIIVDDVISDIGSGLNYNRKKWNKLLDECMENKIDSILITHKDRFIRFGYNWFERFLAKFDVKIIVVNNESLSPQEELVQDIISILHVFSCRIYGLRKYKKKIKENEEIEKSLQDRD</sequence>
<keyword evidence="4" id="KW-1185">Reference proteome</keyword>
<dbReference type="InterPro" id="IPR006119">
    <property type="entry name" value="Resolv_N"/>
</dbReference>
<dbReference type="PROSITE" id="PS51736">
    <property type="entry name" value="RECOMBINASES_3"/>
    <property type="match status" value="1"/>
</dbReference>
<dbReference type="CDD" id="cd03769">
    <property type="entry name" value="SR_IS607_transposase_like"/>
    <property type="match status" value="1"/>
</dbReference>
<dbReference type="Gene3D" id="1.10.287.2170">
    <property type="match status" value="1"/>
</dbReference>
<dbReference type="SMART" id="SM00857">
    <property type="entry name" value="Resolvase"/>
    <property type="match status" value="1"/>
</dbReference>
<dbReference type="InterPro" id="IPR009061">
    <property type="entry name" value="DNA-bd_dom_put_sf"/>
</dbReference>
<dbReference type="InterPro" id="IPR051491">
    <property type="entry name" value="Recombinase/Transposase-rel"/>
</dbReference>
<protein>
    <submittedName>
        <fullName evidence="3">IS607 family transposase</fullName>
    </submittedName>
</protein>
<dbReference type="InterPro" id="IPR036162">
    <property type="entry name" value="Resolvase-like_N_sf"/>
</dbReference>
<evidence type="ECO:0000313" key="3">
    <source>
        <dbReference type="EMBL" id="NEU05097.1"/>
    </source>
</evidence>
<dbReference type="InterPro" id="IPR048046">
    <property type="entry name" value="Transpos_IS607"/>
</dbReference>
<dbReference type="GO" id="GO:0003677">
    <property type="term" value="F:DNA binding"/>
    <property type="evidence" value="ECO:0007669"/>
    <property type="project" value="InterPro"/>
</dbReference>
<dbReference type="CDD" id="cd04762">
    <property type="entry name" value="HTH_MerR-trunc"/>
    <property type="match status" value="1"/>
</dbReference>
<organism evidence="3 4">
    <name type="scientific">Clostridium senegalense</name>
    <dbReference type="NCBI Taxonomy" id="1465809"/>
    <lineage>
        <taxon>Bacteria</taxon>
        <taxon>Bacillati</taxon>
        <taxon>Bacillota</taxon>
        <taxon>Clostridia</taxon>
        <taxon>Eubacteriales</taxon>
        <taxon>Clostridiaceae</taxon>
        <taxon>Clostridium</taxon>
    </lineage>
</organism>
<comment type="caution">
    <text evidence="3">The sequence shown here is derived from an EMBL/GenBank/DDBJ whole genome shotgun (WGS) entry which is preliminary data.</text>
</comment>
<dbReference type="PANTHER" id="PTHR36172">
    <property type="match status" value="1"/>
</dbReference>
<dbReference type="SUPFAM" id="SSF46955">
    <property type="entry name" value="Putative DNA-binding domain"/>
    <property type="match status" value="1"/>
</dbReference>
<dbReference type="NCBIfam" id="NF033518">
    <property type="entry name" value="transpos_IS607"/>
    <property type="match status" value="1"/>
</dbReference>
<dbReference type="Pfam" id="PF00239">
    <property type="entry name" value="Resolvase"/>
    <property type="match status" value="1"/>
</dbReference>
<dbReference type="InterPro" id="IPR041718">
    <property type="entry name" value="IS607_transposase-like"/>
</dbReference>
<dbReference type="PANTHER" id="PTHR36172:SF1">
    <property type="entry name" value="RESOLVASE-RELATED"/>
    <property type="match status" value="1"/>
</dbReference>
<dbReference type="GO" id="GO:0006355">
    <property type="term" value="P:regulation of DNA-templated transcription"/>
    <property type="evidence" value="ECO:0007669"/>
    <property type="project" value="InterPro"/>
</dbReference>
<evidence type="ECO:0000259" key="1">
    <source>
        <dbReference type="PROSITE" id="PS50937"/>
    </source>
</evidence>
<dbReference type="AlphaFoldDB" id="A0A6M0H3J0"/>
<dbReference type="Gene3D" id="3.40.50.1390">
    <property type="entry name" value="Resolvase, N-terminal catalytic domain"/>
    <property type="match status" value="1"/>
</dbReference>
<dbReference type="InterPro" id="IPR000551">
    <property type="entry name" value="MerR-type_HTH_dom"/>
</dbReference>
<dbReference type="PROSITE" id="PS50937">
    <property type="entry name" value="HTH_MERR_2"/>
    <property type="match status" value="1"/>
</dbReference>
<reference evidence="3 4" key="1">
    <citation type="submission" date="2020-02" db="EMBL/GenBank/DDBJ databases">
        <title>Genome assembly of a novel Clostridium senegalense strain.</title>
        <authorList>
            <person name="Gupta T.B."/>
            <person name="Jauregui R."/>
            <person name="Maclean P."/>
            <person name="Nawarathana A."/>
            <person name="Brightwell G."/>
        </authorList>
    </citation>
    <scope>NUCLEOTIDE SEQUENCE [LARGE SCALE GENOMIC DNA]</scope>
    <source>
        <strain evidence="3 4">AGRFS4</strain>
    </source>
</reference>
<dbReference type="Proteomes" id="UP000481872">
    <property type="component" value="Unassembled WGS sequence"/>
</dbReference>
<proteinExistence type="predicted"/>
<accession>A0A6M0H3J0</accession>
<evidence type="ECO:0000259" key="2">
    <source>
        <dbReference type="PROSITE" id="PS51736"/>
    </source>
</evidence>
<evidence type="ECO:0000313" key="4">
    <source>
        <dbReference type="Proteomes" id="UP000481872"/>
    </source>
</evidence>
<dbReference type="Gene3D" id="1.10.1660.10">
    <property type="match status" value="1"/>
</dbReference>
<dbReference type="RefSeq" id="WP_199870049.1">
    <property type="nucleotide sequence ID" value="NZ_JAAGPU010000016.1"/>
</dbReference>
<feature type="domain" description="HTH merR-type" evidence="1">
    <location>
        <begin position="3"/>
        <end position="45"/>
    </location>
</feature>
<dbReference type="SUPFAM" id="SSF53041">
    <property type="entry name" value="Resolvase-like"/>
    <property type="match status" value="1"/>
</dbReference>
<dbReference type="GO" id="GO:0000150">
    <property type="term" value="F:DNA strand exchange activity"/>
    <property type="evidence" value="ECO:0007669"/>
    <property type="project" value="InterPro"/>
</dbReference>
<feature type="domain" description="Resolvase/invertase-type recombinase catalytic" evidence="2">
    <location>
        <begin position="59"/>
        <end position="205"/>
    </location>
</feature>
<dbReference type="Pfam" id="PF00376">
    <property type="entry name" value="MerR"/>
    <property type="match status" value="1"/>
</dbReference>
<gene>
    <name evidence="3" type="ORF">G3M99_09570</name>
</gene>
<dbReference type="FunFam" id="3.40.50.1390:FF:000002">
    <property type="entry name" value="ORF1 in transposon ISC1904"/>
    <property type="match status" value="1"/>
</dbReference>
<name>A0A6M0H3J0_9CLOT</name>
<dbReference type="EMBL" id="JAAGPU010000016">
    <property type="protein sequence ID" value="NEU05097.1"/>
    <property type="molecule type" value="Genomic_DNA"/>
</dbReference>